<keyword evidence="4 11" id="KW-0812">Transmembrane</keyword>
<reference evidence="13" key="1">
    <citation type="submission" date="2019-07" db="EMBL/GenBank/DDBJ databases">
        <title>Hyphodiscus hymeniophilus genome sequencing and assembly.</title>
        <authorList>
            <person name="Kramer G."/>
            <person name="Nodwell J."/>
        </authorList>
    </citation>
    <scope>NUCLEOTIDE SEQUENCE</scope>
    <source>
        <strain evidence="13">ATCC 34498</strain>
    </source>
</reference>
<dbReference type="PANTHER" id="PTHR13046">
    <property type="entry name" value="PROTEASE U48 CAAX PRENYL PROTEASE RCE1"/>
    <property type="match status" value="1"/>
</dbReference>
<evidence type="ECO:0000256" key="4">
    <source>
        <dbReference type="ARBA" id="ARBA00022692"/>
    </source>
</evidence>
<evidence type="ECO:0000256" key="2">
    <source>
        <dbReference type="ARBA" id="ARBA00006897"/>
    </source>
</evidence>
<comment type="similarity">
    <text evidence="2">Belongs to the peptidase U48 family.</text>
</comment>
<feature type="transmembrane region" description="Helical" evidence="11">
    <location>
        <begin position="69"/>
        <end position="91"/>
    </location>
</feature>
<dbReference type="Pfam" id="PF02517">
    <property type="entry name" value="Rce1-like"/>
    <property type="match status" value="1"/>
</dbReference>
<dbReference type="GO" id="GO:0004222">
    <property type="term" value="F:metalloendopeptidase activity"/>
    <property type="evidence" value="ECO:0007669"/>
    <property type="project" value="InterPro"/>
</dbReference>
<dbReference type="PANTHER" id="PTHR13046:SF0">
    <property type="entry name" value="CAAX PRENYL PROTEASE 2"/>
    <property type="match status" value="1"/>
</dbReference>
<proteinExistence type="inferred from homology"/>
<accession>A0A9P7AWI2</accession>
<dbReference type="EC" id="3.4.26.1" evidence="10"/>
<dbReference type="InterPro" id="IPR003675">
    <property type="entry name" value="Rce1/LyrA-like_dom"/>
</dbReference>
<keyword evidence="5" id="KW-0378">Hydrolase</keyword>
<comment type="subcellular location">
    <subcellularLocation>
        <location evidence="1">Endoplasmic reticulum membrane</location>
        <topology evidence="1">Multi-pass membrane protein</topology>
    </subcellularLocation>
</comment>
<evidence type="ECO:0000313" key="14">
    <source>
        <dbReference type="Proteomes" id="UP000785200"/>
    </source>
</evidence>
<evidence type="ECO:0000256" key="5">
    <source>
        <dbReference type="ARBA" id="ARBA00022801"/>
    </source>
</evidence>
<dbReference type="AlphaFoldDB" id="A0A9P7AWI2"/>
<organism evidence="13 14">
    <name type="scientific">Hyphodiscus hymeniophilus</name>
    <dbReference type="NCBI Taxonomy" id="353542"/>
    <lineage>
        <taxon>Eukaryota</taxon>
        <taxon>Fungi</taxon>
        <taxon>Dikarya</taxon>
        <taxon>Ascomycota</taxon>
        <taxon>Pezizomycotina</taxon>
        <taxon>Leotiomycetes</taxon>
        <taxon>Helotiales</taxon>
        <taxon>Hyphodiscaceae</taxon>
        <taxon>Hyphodiscus</taxon>
    </lineage>
</organism>
<evidence type="ECO:0000313" key="13">
    <source>
        <dbReference type="EMBL" id="KAG0648447.1"/>
    </source>
</evidence>
<feature type="transmembrane region" description="Helical" evidence="11">
    <location>
        <begin position="181"/>
        <end position="203"/>
    </location>
</feature>
<keyword evidence="7 11" id="KW-1133">Transmembrane helix</keyword>
<evidence type="ECO:0000256" key="6">
    <source>
        <dbReference type="ARBA" id="ARBA00022824"/>
    </source>
</evidence>
<evidence type="ECO:0000256" key="9">
    <source>
        <dbReference type="ARBA" id="ARBA00047280"/>
    </source>
</evidence>
<dbReference type="GO" id="GO:0071586">
    <property type="term" value="P:CAAX-box protein processing"/>
    <property type="evidence" value="ECO:0007669"/>
    <property type="project" value="InterPro"/>
</dbReference>
<feature type="domain" description="CAAX prenyl protease 2/Lysostaphin resistance protein A-like" evidence="12">
    <location>
        <begin position="157"/>
        <end position="264"/>
    </location>
</feature>
<keyword evidence="8 11" id="KW-0472">Membrane</keyword>
<dbReference type="OrthoDB" id="271604at2759"/>
<evidence type="ECO:0000256" key="10">
    <source>
        <dbReference type="ARBA" id="ARBA00049729"/>
    </source>
</evidence>
<sequence length="343" mass="37769">MAPAGVYDRLKAYYAGEKEPEVPAINTSLAVTLLVVYTLVYVLPFYVSSTTRPSPTLSRDAPSVIRGRIQAVTVSCIICSVTTFVVLASVGEDGPIAAPIKVLHKLGYFPIGIYESAKVLLLTAILFLGPLFEAGCAEGKWRDWIQVRGLNATIRGWIGYRNFIAGPITEEVLFRSASVPLLLLAQTGNTTIIFLTPIIFGLAHVHHFYEFRITHPHTPLIGAILRTLLQLTYTTLFGGYATFLYLRTGSLLGVILVHSFCNMMGFPRFWGRVTAGDDLPEPEFGGSKRSEDRNPTSNGKLGILWSFAYYILLVVGALSWWHYLWSLTSSELALTSFNAPSKA</sequence>
<dbReference type="EMBL" id="VNKQ01000010">
    <property type="protein sequence ID" value="KAG0648447.1"/>
    <property type="molecule type" value="Genomic_DNA"/>
</dbReference>
<evidence type="ECO:0000256" key="8">
    <source>
        <dbReference type="ARBA" id="ARBA00023136"/>
    </source>
</evidence>
<evidence type="ECO:0000256" key="3">
    <source>
        <dbReference type="ARBA" id="ARBA00022670"/>
    </source>
</evidence>
<keyword evidence="14" id="KW-1185">Reference proteome</keyword>
<keyword evidence="6" id="KW-0256">Endoplasmic reticulum</keyword>
<feature type="transmembrane region" description="Helical" evidence="11">
    <location>
        <begin position="303"/>
        <end position="323"/>
    </location>
</feature>
<feature type="transmembrane region" description="Helical" evidence="11">
    <location>
        <begin position="111"/>
        <end position="132"/>
    </location>
</feature>
<feature type="transmembrane region" description="Helical" evidence="11">
    <location>
        <begin position="29"/>
        <end position="48"/>
    </location>
</feature>
<dbReference type="Proteomes" id="UP000785200">
    <property type="component" value="Unassembled WGS sequence"/>
</dbReference>
<evidence type="ECO:0000256" key="1">
    <source>
        <dbReference type="ARBA" id="ARBA00004477"/>
    </source>
</evidence>
<name>A0A9P7AWI2_9HELO</name>
<evidence type="ECO:0000256" key="7">
    <source>
        <dbReference type="ARBA" id="ARBA00022989"/>
    </source>
</evidence>
<comment type="caution">
    <text evidence="13">The sequence shown here is derived from an EMBL/GenBank/DDBJ whole genome shotgun (WGS) entry which is preliminary data.</text>
</comment>
<dbReference type="GO" id="GO:0005789">
    <property type="term" value="C:endoplasmic reticulum membrane"/>
    <property type="evidence" value="ECO:0007669"/>
    <property type="project" value="UniProtKB-SubCell"/>
</dbReference>
<gene>
    <name evidence="13" type="ORF">D0Z07_5406</name>
</gene>
<dbReference type="InterPro" id="IPR039731">
    <property type="entry name" value="Rce1"/>
</dbReference>
<keyword evidence="3" id="KW-0645">Protease</keyword>
<comment type="catalytic activity">
    <reaction evidence="9">
        <text>Hydrolyzes the peptide bond -P2-(S-farnesyl or geranylgeranyl)C-P1'-P2'-P3'-COOH where P1' and P2' are amino acids with aliphatic sidechains and P3' is any C-terminal residue.</text>
        <dbReference type="EC" id="3.4.26.1"/>
    </reaction>
</comment>
<evidence type="ECO:0000256" key="11">
    <source>
        <dbReference type="SAM" id="Phobius"/>
    </source>
</evidence>
<evidence type="ECO:0000259" key="12">
    <source>
        <dbReference type="Pfam" id="PF02517"/>
    </source>
</evidence>
<protein>
    <recommendedName>
        <fullName evidence="10">intramembrane prenyl-peptidase Rce1</fullName>
        <ecNumber evidence="10">3.4.26.1</ecNumber>
    </recommendedName>
</protein>